<accession>A0A2W0CPW9</accession>
<gene>
    <name evidence="1" type="ORF">PIL02S_01898</name>
</gene>
<comment type="caution">
    <text evidence="1">The sequence shown here is derived from an EMBL/GenBank/DDBJ whole genome shotgun (WGS) entry which is preliminary data.</text>
</comment>
<organism evidence="1 2">
    <name type="scientific">Paenibacillus illinoisensis</name>
    <dbReference type="NCBI Taxonomy" id="59845"/>
    <lineage>
        <taxon>Bacteria</taxon>
        <taxon>Bacillati</taxon>
        <taxon>Bacillota</taxon>
        <taxon>Bacilli</taxon>
        <taxon>Bacillales</taxon>
        <taxon>Paenibacillaceae</taxon>
        <taxon>Paenibacillus</taxon>
    </lineage>
</organism>
<sequence length="84" mass="9879">MQNDYVWGIFVVDETIKFPNFFPIGIYTTRDVAVNEINALPRDHNYQLLRLPLNHNFGYIHKKSGSLVGMNAIFHEHFHFKDES</sequence>
<dbReference type="EMBL" id="PRLG01000015">
    <property type="protein sequence ID" value="PYY29698.1"/>
    <property type="molecule type" value="Genomic_DNA"/>
</dbReference>
<evidence type="ECO:0000313" key="1">
    <source>
        <dbReference type="EMBL" id="PYY29698.1"/>
    </source>
</evidence>
<dbReference type="Proteomes" id="UP000247459">
    <property type="component" value="Unassembled WGS sequence"/>
</dbReference>
<evidence type="ECO:0000313" key="2">
    <source>
        <dbReference type="Proteomes" id="UP000247459"/>
    </source>
</evidence>
<reference evidence="1 2" key="1">
    <citation type="submission" date="2018-01" db="EMBL/GenBank/DDBJ databases">
        <title>Genome sequence of the PGP bacterium Paenibacillus illinoisensis E3.</title>
        <authorList>
            <person name="Rolli E."/>
            <person name="Marasco R."/>
            <person name="Bessem C."/>
            <person name="Michoud G."/>
            <person name="Gaiarsa S."/>
            <person name="Borin S."/>
            <person name="Daffonchio D."/>
        </authorList>
    </citation>
    <scope>NUCLEOTIDE SEQUENCE [LARGE SCALE GENOMIC DNA]</scope>
    <source>
        <strain evidence="1 2">E3</strain>
    </source>
</reference>
<name>A0A2W0CPW9_9BACL</name>
<protein>
    <submittedName>
        <fullName evidence="1">Uncharacterized protein</fullName>
    </submittedName>
</protein>
<dbReference type="AlphaFoldDB" id="A0A2W0CPW9"/>
<proteinExistence type="predicted"/>